<dbReference type="AlphaFoldDB" id="A0A497ZSL4"/>
<dbReference type="Gene3D" id="1.10.760.10">
    <property type="entry name" value="Cytochrome c-like domain"/>
    <property type="match status" value="1"/>
</dbReference>
<dbReference type="GO" id="GO:0009055">
    <property type="term" value="F:electron transfer activity"/>
    <property type="evidence" value="ECO:0007669"/>
    <property type="project" value="InterPro"/>
</dbReference>
<keyword evidence="3 4" id="KW-0408">Iron</keyword>
<dbReference type="RefSeq" id="WP_010437327.1">
    <property type="nucleotide sequence ID" value="NZ_AEYW01000001.1"/>
</dbReference>
<dbReference type="STRING" id="981384.GCA_000192475_04198"/>
<comment type="caution">
    <text evidence="6">The sequence shown here is derived from an EMBL/GenBank/DDBJ whole genome shotgun (WGS) entry which is preliminary data.</text>
</comment>
<evidence type="ECO:0000313" key="7">
    <source>
        <dbReference type="Proteomes" id="UP000271700"/>
    </source>
</evidence>
<organism evidence="6 7">
    <name type="scientific">Ruegeria conchae</name>
    <dbReference type="NCBI Taxonomy" id="981384"/>
    <lineage>
        <taxon>Bacteria</taxon>
        <taxon>Pseudomonadati</taxon>
        <taxon>Pseudomonadota</taxon>
        <taxon>Alphaproteobacteria</taxon>
        <taxon>Rhodobacterales</taxon>
        <taxon>Roseobacteraceae</taxon>
        <taxon>Ruegeria</taxon>
    </lineage>
</organism>
<dbReference type="OrthoDB" id="7854060at2"/>
<evidence type="ECO:0000256" key="3">
    <source>
        <dbReference type="ARBA" id="ARBA00023004"/>
    </source>
</evidence>
<protein>
    <submittedName>
        <fullName evidence="6">Cytochrome c</fullName>
    </submittedName>
</protein>
<evidence type="ECO:0000313" key="6">
    <source>
        <dbReference type="EMBL" id="RLK07926.1"/>
    </source>
</evidence>
<sequence length="149" mass="15821">MDKLTLLIGGVAIAGAAAIVYNLDQQPTGHSMTPPDTSVLEPGDPIQNVNLPEQLSESAAVGKVAFDAKCAACHGANATGLEGLAPPLVHKIYEPSHHSDESFYVAVQKGVRAHHWKFGNMPPVDGLTRADVKGIVAYIRELQQENGIF</sequence>
<dbReference type="Proteomes" id="UP000271700">
    <property type="component" value="Unassembled WGS sequence"/>
</dbReference>
<proteinExistence type="predicted"/>
<dbReference type="GO" id="GO:0046872">
    <property type="term" value="F:metal ion binding"/>
    <property type="evidence" value="ECO:0007669"/>
    <property type="project" value="UniProtKB-KW"/>
</dbReference>
<evidence type="ECO:0000256" key="4">
    <source>
        <dbReference type="PROSITE-ProRule" id="PRU00433"/>
    </source>
</evidence>
<evidence type="ECO:0000256" key="2">
    <source>
        <dbReference type="ARBA" id="ARBA00022723"/>
    </source>
</evidence>
<evidence type="ECO:0000259" key="5">
    <source>
        <dbReference type="PROSITE" id="PS51007"/>
    </source>
</evidence>
<keyword evidence="7" id="KW-1185">Reference proteome</keyword>
<dbReference type="InterPro" id="IPR036909">
    <property type="entry name" value="Cyt_c-like_dom_sf"/>
</dbReference>
<name>A0A497ZSL4_9RHOB</name>
<gene>
    <name evidence="6" type="ORF">CLV75_1590</name>
</gene>
<feature type="domain" description="Cytochrome c" evidence="5">
    <location>
        <begin position="57"/>
        <end position="143"/>
    </location>
</feature>
<keyword evidence="1 4" id="KW-0349">Heme</keyword>
<dbReference type="GO" id="GO:0020037">
    <property type="term" value="F:heme binding"/>
    <property type="evidence" value="ECO:0007669"/>
    <property type="project" value="InterPro"/>
</dbReference>
<accession>A0A497ZSL4</accession>
<dbReference type="SUPFAM" id="SSF46626">
    <property type="entry name" value="Cytochrome c"/>
    <property type="match status" value="1"/>
</dbReference>
<evidence type="ECO:0000256" key="1">
    <source>
        <dbReference type="ARBA" id="ARBA00022617"/>
    </source>
</evidence>
<reference evidence="6 7" key="1">
    <citation type="submission" date="2018-10" db="EMBL/GenBank/DDBJ databases">
        <title>Genomic Encyclopedia of Archaeal and Bacterial Type Strains, Phase II (KMG-II): from individual species to whole genera.</title>
        <authorList>
            <person name="Goeker M."/>
        </authorList>
    </citation>
    <scope>NUCLEOTIDE SEQUENCE [LARGE SCALE GENOMIC DNA]</scope>
    <source>
        <strain evidence="6 7">DSM 29317</strain>
    </source>
</reference>
<dbReference type="Pfam" id="PF00034">
    <property type="entry name" value="Cytochrom_C"/>
    <property type="match status" value="1"/>
</dbReference>
<dbReference type="PROSITE" id="PS51007">
    <property type="entry name" value="CYTC"/>
    <property type="match status" value="1"/>
</dbReference>
<dbReference type="EMBL" id="RCCT01000002">
    <property type="protein sequence ID" value="RLK07926.1"/>
    <property type="molecule type" value="Genomic_DNA"/>
</dbReference>
<keyword evidence="2 4" id="KW-0479">Metal-binding</keyword>
<dbReference type="InterPro" id="IPR009056">
    <property type="entry name" value="Cyt_c-like_dom"/>
</dbReference>